<feature type="domain" description="UspA" evidence="2">
    <location>
        <begin position="2"/>
        <end position="145"/>
    </location>
</feature>
<dbReference type="InterPro" id="IPR006016">
    <property type="entry name" value="UspA"/>
</dbReference>
<dbReference type="Gene3D" id="3.40.50.620">
    <property type="entry name" value="HUPs"/>
    <property type="match status" value="1"/>
</dbReference>
<gene>
    <name evidence="3" type="ORF">SAMN04487949_1908</name>
</gene>
<organism evidence="3 4">
    <name type="scientific">Halogranum gelatinilyticum</name>
    <dbReference type="NCBI Taxonomy" id="660521"/>
    <lineage>
        <taxon>Archaea</taxon>
        <taxon>Methanobacteriati</taxon>
        <taxon>Methanobacteriota</taxon>
        <taxon>Stenosarchaea group</taxon>
        <taxon>Halobacteria</taxon>
        <taxon>Halobacteriales</taxon>
        <taxon>Haloferacaceae</taxon>
    </lineage>
</organism>
<dbReference type="PANTHER" id="PTHR46268:SF6">
    <property type="entry name" value="UNIVERSAL STRESS PROTEIN UP12"/>
    <property type="match status" value="1"/>
</dbReference>
<keyword evidence="4" id="KW-1185">Reference proteome</keyword>
<accession>A0A1G9TTH1</accession>
<dbReference type="CDD" id="cd00293">
    <property type="entry name" value="USP-like"/>
    <property type="match status" value="1"/>
</dbReference>
<dbReference type="RefSeq" id="WP_089697054.1">
    <property type="nucleotide sequence ID" value="NZ_FNHL01000002.1"/>
</dbReference>
<dbReference type="EMBL" id="FNHL01000002">
    <property type="protein sequence ID" value="SDM51090.1"/>
    <property type="molecule type" value="Genomic_DNA"/>
</dbReference>
<dbReference type="AlphaFoldDB" id="A0A1G9TTH1"/>
<dbReference type="SUPFAM" id="SSF52402">
    <property type="entry name" value="Adenine nucleotide alpha hydrolases-like"/>
    <property type="match status" value="1"/>
</dbReference>
<comment type="similarity">
    <text evidence="1">Belongs to the universal stress protein A family.</text>
</comment>
<evidence type="ECO:0000256" key="1">
    <source>
        <dbReference type="ARBA" id="ARBA00008791"/>
    </source>
</evidence>
<sequence length="151" mass="16375">MNRALVVVTDTDRSDRILREAGDIVAGNGAELVLLSVTPTEEYERTQDAVAAIGSSDVVYTIEQAEESATRKLKKAASRAFDGRDVDYHTKVVFGRKVDSILDVADAYGCDHLFIGGRRRSPTGKALFGDLTQQVLLSFDGPVTVLLGDEE</sequence>
<dbReference type="Proteomes" id="UP000199451">
    <property type="component" value="Unassembled WGS sequence"/>
</dbReference>
<dbReference type="PANTHER" id="PTHR46268">
    <property type="entry name" value="STRESS RESPONSE PROTEIN NHAX"/>
    <property type="match status" value="1"/>
</dbReference>
<reference evidence="4" key="1">
    <citation type="submission" date="2016-10" db="EMBL/GenBank/DDBJ databases">
        <authorList>
            <person name="Varghese N."/>
            <person name="Submissions S."/>
        </authorList>
    </citation>
    <scope>NUCLEOTIDE SEQUENCE [LARGE SCALE GENOMIC DNA]</scope>
    <source>
        <strain evidence="4">CGMCC 1.10119</strain>
    </source>
</reference>
<proteinExistence type="inferred from homology"/>
<evidence type="ECO:0000313" key="4">
    <source>
        <dbReference type="Proteomes" id="UP000199451"/>
    </source>
</evidence>
<dbReference type="InterPro" id="IPR014729">
    <property type="entry name" value="Rossmann-like_a/b/a_fold"/>
</dbReference>
<protein>
    <submittedName>
        <fullName evidence="3">Nucleotide-binding universal stress protein, UspA family</fullName>
    </submittedName>
</protein>
<evidence type="ECO:0000313" key="3">
    <source>
        <dbReference type="EMBL" id="SDM51090.1"/>
    </source>
</evidence>
<dbReference type="Pfam" id="PF00582">
    <property type="entry name" value="Usp"/>
    <property type="match status" value="1"/>
</dbReference>
<dbReference type="OrthoDB" id="307404at2157"/>
<evidence type="ECO:0000259" key="2">
    <source>
        <dbReference type="Pfam" id="PF00582"/>
    </source>
</evidence>
<name>A0A1G9TTH1_9EURY</name>